<dbReference type="PROSITE" id="PS50181">
    <property type="entry name" value="FBOX"/>
    <property type="match status" value="1"/>
</dbReference>
<evidence type="ECO:0000313" key="2">
    <source>
        <dbReference type="EMBL" id="KAJ7764582.1"/>
    </source>
</evidence>
<feature type="domain" description="F-box" evidence="1">
    <location>
        <begin position="29"/>
        <end position="75"/>
    </location>
</feature>
<dbReference type="AlphaFoldDB" id="A0AAD7NJK5"/>
<dbReference type="Proteomes" id="UP001215280">
    <property type="component" value="Unassembled WGS sequence"/>
</dbReference>
<organism evidence="2 3">
    <name type="scientific">Mycena maculata</name>
    <dbReference type="NCBI Taxonomy" id="230809"/>
    <lineage>
        <taxon>Eukaryota</taxon>
        <taxon>Fungi</taxon>
        <taxon>Dikarya</taxon>
        <taxon>Basidiomycota</taxon>
        <taxon>Agaricomycotina</taxon>
        <taxon>Agaricomycetes</taxon>
        <taxon>Agaricomycetidae</taxon>
        <taxon>Agaricales</taxon>
        <taxon>Marasmiineae</taxon>
        <taxon>Mycenaceae</taxon>
        <taxon>Mycena</taxon>
    </lineage>
</organism>
<reference evidence="2" key="1">
    <citation type="submission" date="2023-03" db="EMBL/GenBank/DDBJ databases">
        <title>Massive genome expansion in bonnet fungi (Mycena s.s.) driven by repeated elements and novel gene families across ecological guilds.</title>
        <authorList>
            <consortium name="Lawrence Berkeley National Laboratory"/>
            <person name="Harder C.B."/>
            <person name="Miyauchi S."/>
            <person name="Viragh M."/>
            <person name="Kuo A."/>
            <person name="Thoen E."/>
            <person name="Andreopoulos B."/>
            <person name="Lu D."/>
            <person name="Skrede I."/>
            <person name="Drula E."/>
            <person name="Henrissat B."/>
            <person name="Morin E."/>
            <person name="Kohler A."/>
            <person name="Barry K."/>
            <person name="LaButti K."/>
            <person name="Morin E."/>
            <person name="Salamov A."/>
            <person name="Lipzen A."/>
            <person name="Mereny Z."/>
            <person name="Hegedus B."/>
            <person name="Baldrian P."/>
            <person name="Stursova M."/>
            <person name="Weitz H."/>
            <person name="Taylor A."/>
            <person name="Grigoriev I.V."/>
            <person name="Nagy L.G."/>
            <person name="Martin F."/>
            <person name="Kauserud H."/>
        </authorList>
    </citation>
    <scope>NUCLEOTIDE SEQUENCE</scope>
    <source>
        <strain evidence="2">CBHHK188m</strain>
    </source>
</reference>
<name>A0AAD7NJK5_9AGAR</name>
<keyword evidence="3" id="KW-1185">Reference proteome</keyword>
<evidence type="ECO:0000259" key="1">
    <source>
        <dbReference type="PROSITE" id="PS50181"/>
    </source>
</evidence>
<sequence>MTGHRLAGYPERRPRRRRLRHSEIPIPARMMFQDLPEDILRSVFSSCDVYAVLAVGRMNKYLHRLSRERLIWVNLVENLRRSGFIDQLSFSDIQSQSPEALVTLVKGLLTGPASWTPKKLKTSFITRFIPWSSHQAHSRAEISRQFIVHSQADRWNSPQLLAGGEYVLFKNLTLECWSVRQDKLVWSYETNGPNSFVFVTVFGAQVIAGGEQANILVCERVGTAGDGDFHSSVQIVNLDFETGVSTSLLSDLYQDDKYFTDAQVCGNVACLRLREYGREDGNEAWPFKDYCILMDWQTGSHLKLAANISATSLLARLLPNHVLFLADDRSGCPEISLFNTTAFSRHWRRTASQSPLDTLYVSDLEAVTRESVTLGADAPLYPWYRDLCAHASPVEEGTFRVRVQLAGFDLRWHAVAYRYRLRLPNAMRPGVVWQRLEAQRADHMSALLGTSYAGHKLRLYRYRDGRQSVYTVTHPRDPSYAVAFNLPDDTPAPHVSTYTGALTYYAPSHNSVVVAYFK</sequence>
<dbReference type="EMBL" id="JARJLG010000037">
    <property type="protein sequence ID" value="KAJ7764582.1"/>
    <property type="molecule type" value="Genomic_DNA"/>
</dbReference>
<dbReference type="InterPro" id="IPR001810">
    <property type="entry name" value="F-box_dom"/>
</dbReference>
<dbReference type="SUPFAM" id="SSF81383">
    <property type="entry name" value="F-box domain"/>
    <property type="match status" value="1"/>
</dbReference>
<accession>A0AAD7NJK5</accession>
<proteinExistence type="predicted"/>
<gene>
    <name evidence="2" type="ORF">DFH07DRAFT_811694</name>
</gene>
<dbReference type="InterPro" id="IPR036047">
    <property type="entry name" value="F-box-like_dom_sf"/>
</dbReference>
<protein>
    <recommendedName>
        <fullName evidence="1">F-box domain-containing protein</fullName>
    </recommendedName>
</protein>
<evidence type="ECO:0000313" key="3">
    <source>
        <dbReference type="Proteomes" id="UP001215280"/>
    </source>
</evidence>
<comment type="caution">
    <text evidence="2">The sequence shown here is derived from an EMBL/GenBank/DDBJ whole genome shotgun (WGS) entry which is preliminary data.</text>
</comment>